<evidence type="ECO:0000256" key="1">
    <source>
        <dbReference type="ARBA" id="ARBA00022485"/>
    </source>
</evidence>
<dbReference type="Pfam" id="PF13183">
    <property type="entry name" value="Fer4_8"/>
    <property type="match status" value="1"/>
</dbReference>
<dbReference type="RefSeq" id="WP_013135463.1">
    <property type="nucleotide sequence ID" value="NC_014166.1"/>
</dbReference>
<keyword evidence="9" id="KW-1185">Reference proteome</keyword>
<feature type="domain" description="4Fe-4S ferredoxin-type" evidence="7">
    <location>
        <begin position="7"/>
        <end position="36"/>
    </location>
</feature>
<dbReference type="KEGG" id="ant:Arnit_1664"/>
<evidence type="ECO:0000313" key="9">
    <source>
        <dbReference type="Proteomes" id="UP000000939"/>
    </source>
</evidence>
<dbReference type="InterPro" id="IPR009051">
    <property type="entry name" value="Helical_ferredxn"/>
</dbReference>
<keyword evidence="6" id="KW-0249">Electron transport</keyword>
<keyword evidence="5 6" id="KW-0411">Iron-sulfur</keyword>
<comment type="function">
    <text evidence="6">Component of a complex that catalyzes the oxidation of glycolate to glyoxylate.</text>
</comment>
<comment type="cofactor">
    <cofactor evidence="6">
        <name>[4Fe-4S] cluster</name>
        <dbReference type="ChEBI" id="CHEBI:49883"/>
    </cofactor>
    <text evidence="6">Binds 2 [4Fe-4S] clusters.</text>
</comment>
<evidence type="ECO:0000256" key="3">
    <source>
        <dbReference type="ARBA" id="ARBA00022737"/>
    </source>
</evidence>
<gene>
    <name evidence="8" type="ordered locus">Arnit_1664</name>
</gene>
<protein>
    <recommendedName>
        <fullName evidence="6">Glycolate oxidase iron-sulfur subunit</fullName>
        <ecNumber evidence="6">1.1.99.14</ecNumber>
    </recommendedName>
</protein>
<dbReference type="InterPro" id="IPR017900">
    <property type="entry name" value="4Fe4S_Fe_S_CS"/>
</dbReference>
<keyword evidence="6" id="KW-0813">Transport</keyword>
<proteinExistence type="predicted"/>
<dbReference type="HOGENOM" id="CLU_023081_0_1_7"/>
<name>D5UZU9_ARCNC</name>
<dbReference type="OrthoDB" id="9770306at2"/>
<dbReference type="EC" id="1.1.99.14" evidence="6"/>
<dbReference type="PANTHER" id="PTHR32479:SF20">
    <property type="entry name" value="GLYCOLATE OXIDASE IRON-SULFUR SUBUNIT"/>
    <property type="match status" value="1"/>
</dbReference>
<dbReference type="SUPFAM" id="SSF46548">
    <property type="entry name" value="alpha-helical ferredoxin"/>
    <property type="match status" value="1"/>
</dbReference>
<dbReference type="InterPro" id="IPR004017">
    <property type="entry name" value="Cys_rich_dom"/>
</dbReference>
<comment type="catalytic activity">
    <reaction evidence="6">
        <text>(R)-lactate + A = pyruvate + AH2</text>
        <dbReference type="Rhea" id="RHEA:15089"/>
        <dbReference type="ChEBI" id="CHEBI:13193"/>
        <dbReference type="ChEBI" id="CHEBI:15361"/>
        <dbReference type="ChEBI" id="CHEBI:16004"/>
        <dbReference type="ChEBI" id="CHEBI:17499"/>
    </reaction>
</comment>
<dbReference type="Proteomes" id="UP000000939">
    <property type="component" value="Chromosome"/>
</dbReference>
<comment type="catalytic activity">
    <reaction evidence="6">
        <text>glycolate + A = glyoxylate + AH2</text>
        <dbReference type="Rhea" id="RHEA:21264"/>
        <dbReference type="ChEBI" id="CHEBI:13193"/>
        <dbReference type="ChEBI" id="CHEBI:17499"/>
        <dbReference type="ChEBI" id="CHEBI:29805"/>
        <dbReference type="ChEBI" id="CHEBI:36655"/>
        <dbReference type="EC" id="1.1.99.14"/>
    </reaction>
</comment>
<dbReference type="PROSITE" id="PS51379">
    <property type="entry name" value="4FE4S_FER_2"/>
    <property type="match status" value="2"/>
</dbReference>
<evidence type="ECO:0000256" key="4">
    <source>
        <dbReference type="ARBA" id="ARBA00023004"/>
    </source>
</evidence>
<keyword evidence="3" id="KW-0677">Repeat</keyword>
<dbReference type="PANTHER" id="PTHR32479">
    <property type="entry name" value="GLYCOLATE OXIDASE IRON-SULFUR SUBUNIT"/>
    <property type="match status" value="1"/>
</dbReference>
<sequence>MNTINKFDYTSISDDCVKCGKCKPVCTIFNINQDEATSPRGFIDLLGAYERDELELDKNAKDIFESCFLCTNCVEVCPNDLPTDMIIEQVRSDIAKKYGIAWYKRAFFFLLRHRKIMDFMSKLGWMFQTCAIKIEEKSSSAVPRFSLPIVKKDRALPYADKRTFLNKYPENIPANVKNKDSSIKNRVAIFIGCMGNYSYTNIGDSLVDILKKLEIDIFIPKKQLCCGAPAYFTGDFDTVDYLVKKNIEYFETWIDDVDAIIIPEATCSAMINQDWEHYLHNQPQWKARAVKLSKKVFMATKWLENNTKLKEVLANSGKKIDDVVTYHDPCHAKKMQNVWKEPRDLLKQNYVLTEMSDSNRCCGFGGVTMQTEKYDFAKAAGAPKAAMIKETKAQVVSAECSACRMQITNSLYQADVDVVFKNPIELIAEALN</sequence>
<evidence type="ECO:0000256" key="2">
    <source>
        <dbReference type="ARBA" id="ARBA00022723"/>
    </source>
</evidence>
<dbReference type="InterPro" id="IPR012257">
    <property type="entry name" value="Glc_ox_4Fe-4S"/>
</dbReference>
<dbReference type="Pfam" id="PF02754">
    <property type="entry name" value="CCG"/>
    <property type="match status" value="2"/>
</dbReference>
<dbReference type="Gene3D" id="1.10.1060.10">
    <property type="entry name" value="Alpha-helical ferredoxin"/>
    <property type="match status" value="1"/>
</dbReference>
<accession>D5UZU9</accession>
<dbReference type="GO" id="GO:0019154">
    <property type="term" value="F:glycolate dehydrogenase activity"/>
    <property type="evidence" value="ECO:0007669"/>
    <property type="project" value="UniProtKB-EC"/>
</dbReference>
<organism evidence="8 9">
    <name type="scientific">Arcobacter nitrofigilis (strain ATCC 33309 / DSM 7299 / CCUG 15893 / LMG 7604 / NCTC 12251 / CI)</name>
    <name type="common">Campylobacter nitrofigilis</name>
    <dbReference type="NCBI Taxonomy" id="572480"/>
    <lineage>
        <taxon>Bacteria</taxon>
        <taxon>Pseudomonadati</taxon>
        <taxon>Campylobacterota</taxon>
        <taxon>Epsilonproteobacteria</taxon>
        <taxon>Campylobacterales</taxon>
        <taxon>Arcobacteraceae</taxon>
        <taxon>Arcobacter</taxon>
    </lineage>
</organism>
<feature type="domain" description="4Fe-4S ferredoxin-type" evidence="7">
    <location>
        <begin position="57"/>
        <end position="88"/>
    </location>
</feature>
<dbReference type="GO" id="GO:0046872">
    <property type="term" value="F:metal ion binding"/>
    <property type="evidence" value="ECO:0007669"/>
    <property type="project" value="UniProtKB-UniRule"/>
</dbReference>
<evidence type="ECO:0000259" key="7">
    <source>
        <dbReference type="PROSITE" id="PS51379"/>
    </source>
</evidence>
<dbReference type="GO" id="GO:0051539">
    <property type="term" value="F:4 iron, 4 sulfur cluster binding"/>
    <property type="evidence" value="ECO:0007669"/>
    <property type="project" value="UniProtKB-UniRule"/>
</dbReference>
<evidence type="ECO:0000256" key="5">
    <source>
        <dbReference type="ARBA" id="ARBA00023014"/>
    </source>
</evidence>
<evidence type="ECO:0000313" key="8">
    <source>
        <dbReference type="EMBL" id="ADG93318.1"/>
    </source>
</evidence>
<dbReference type="AlphaFoldDB" id="D5UZU9"/>
<keyword evidence="2 6" id="KW-0479">Metal-binding</keyword>
<dbReference type="InterPro" id="IPR017896">
    <property type="entry name" value="4Fe4S_Fe-S-bd"/>
</dbReference>
<keyword evidence="1 6" id="KW-0004">4Fe-4S</keyword>
<keyword evidence="4 6" id="KW-0408">Iron</keyword>
<dbReference type="eggNOG" id="COG0247">
    <property type="taxonomic scope" value="Bacteria"/>
</dbReference>
<dbReference type="STRING" id="572480.Arnit_1664"/>
<dbReference type="EMBL" id="CP001999">
    <property type="protein sequence ID" value="ADG93318.1"/>
    <property type="molecule type" value="Genomic_DNA"/>
</dbReference>
<dbReference type="PROSITE" id="PS00198">
    <property type="entry name" value="4FE4S_FER_1"/>
    <property type="match status" value="1"/>
</dbReference>
<dbReference type="PIRSF" id="PIRSF000139">
    <property type="entry name" value="Glc_ox_4Fe-4S"/>
    <property type="match status" value="1"/>
</dbReference>
<evidence type="ECO:0000256" key="6">
    <source>
        <dbReference type="PIRNR" id="PIRNR000139"/>
    </source>
</evidence>
<reference evidence="8 9" key="1">
    <citation type="journal article" date="2010" name="Stand. Genomic Sci.">
        <title>Complete genome sequence of Arcobacter nitrofigilis type strain (CI).</title>
        <authorList>
            <person name="Pati A."/>
            <person name="Gronow S."/>
            <person name="Lapidus A."/>
            <person name="Copeland A."/>
            <person name="Glavina Del Rio T."/>
            <person name="Nolan M."/>
            <person name="Lucas S."/>
            <person name="Tice H."/>
            <person name="Cheng J.F."/>
            <person name="Han C."/>
            <person name="Chertkov O."/>
            <person name="Bruce D."/>
            <person name="Tapia R."/>
            <person name="Goodwin L."/>
            <person name="Pitluck S."/>
            <person name="Liolios K."/>
            <person name="Ivanova N."/>
            <person name="Mavromatis K."/>
            <person name="Chen A."/>
            <person name="Palaniappan K."/>
            <person name="Land M."/>
            <person name="Hauser L."/>
            <person name="Chang Y.J."/>
            <person name="Jeffries C.D."/>
            <person name="Detter J.C."/>
            <person name="Rohde M."/>
            <person name="Goker M."/>
            <person name="Bristow J."/>
            <person name="Eisen J.A."/>
            <person name="Markowitz V."/>
            <person name="Hugenholtz P."/>
            <person name="Klenk H.P."/>
            <person name="Kyrpides N.C."/>
        </authorList>
    </citation>
    <scope>NUCLEOTIDE SEQUENCE [LARGE SCALE GENOMIC DNA]</scope>
    <source>
        <strain evidence="9">ATCC 33309 / DSM 7299 / CCUG 15893 / LMG 7604 / NCTC 12251 / CI</strain>
    </source>
</reference>